<organism>
    <name type="scientific">Physcomitrium patens</name>
    <name type="common">Spreading-leaved earth moss</name>
    <name type="synonym">Physcomitrella patens</name>
    <dbReference type="NCBI Taxonomy" id="3218"/>
    <lineage>
        <taxon>Eukaryota</taxon>
        <taxon>Viridiplantae</taxon>
        <taxon>Streptophyta</taxon>
        <taxon>Embryophyta</taxon>
        <taxon>Bryophyta</taxon>
        <taxon>Bryophytina</taxon>
        <taxon>Bryopsida</taxon>
        <taxon>Funariidae</taxon>
        <taxon>Funariales</taxon>
        <taxon>Funariaceae</taxon>
        <taxon>Physcomitrium</taxon>
    </lineage>
</organism>
<dbReference type="EMBL" id="DS545434">
    <property type="protein sequence ID" value="EDQ49207.1"/>
    <property type="molecule type" value="Genomic_DNA"/>
</dbReference>
<name>A9U547_PHYPA</name>
<accession>A9U547</accession>
<protein>
    <submittedName>
        <fullName evidence="1">Predicted protein</fullName>
    </submittedName>
</protein>
<gene>
    <name evidence="1" type="ORF">PHYPADRAFT_102369</name>
</gene>
<proteinExistence type="predicted"/>
<reference evidence="1" key="1">
    <citation type="journal article" date="2008" name="Science">
        <title>The Physcomitrella genome reveals evolutionary insights into the conquest of land by plants.</title>
        <authorList>
            <person name="Rensing S."/>
            <person name="Lang D."/>
            <person name="Zimmer A."/>
            <person name="Terry A."/>
            <person name="Salamov A."/>
            <person name="Shapiro H."/>
            <person name="Nishiyama T."/>
            <person name="Perroud P.-F."/>
            <person name="Lindquist E."/>
            <person name="Kamisugi Y."/>
            <person name="Tanahashi T."/>
            <person name="Sakakibara K."/>
            <person name="Fujita T."/>
            <person name="Oishi K."/>
            <person name="Shin-I T."/>
            <person name="Kuroki Y."/>
            <person name="Toyoda A."/>
            <person name="Suzuki Y."/>
            <person name="Hashimoto A."/>
            <person name="Yamaguchi K."/>
            <person name="Sugano A."/>
            <person name="Kohara Y."/>
            <person name="Fujiyama A."/>
            <person name="Anterola A."/>
            <person name="Aoki S."/>
            <person name="Ashton N."/>
            <person name="Barbazuk W.B."/>
            <person name="Barker E."/>
            <person name="Bennetzen J."/>
            <person name="Bezanilla M."/>
            <person name="Blankenship R."/>
            <person name="Cho S.H."/>
            <person name="Dutcher S."/>
            <person name="Estelle M."/>
            <person name="Fawcett J.A."/>
            <person name="Gundlach H."/>
            <person name="Hanada K."/>
            <person name="Heyl A."/>
            <person name="Hicks K.A."/>
            <person name="Hugh J."/>
            <person name="Lohr M."/>
            <person name="Mayer K."/>
            <person name="Melkozernov A."/>
            <person name="Murata T."/>
            <person name="Nelson D."/>
            <person name="Pils B."/>
            <person name="Prigge M."/>
            <person name="Reiss B."/>
            <person name="Renner T."/>
            <person name="Rombauts S."/>
            <person name="Rushton P."/>
            <person name="Sanderfoot A."/>
            <person name="Schween G."/>
            <person name="Shiu S.-H."/>
            <person name="Stueber K."/>
            <person name="Theodoulou F.L."/>
            <person name="Tu H."/>
            <person name="Van de Peer Y."/>
            <person name="Verrier P.J."/>
            <person name="Waters E."/>
            <person name="Wood A."/>
            <person name="Yang L."/>
            <person name="Cove D."/>
            <person name="Cuming A."/>
            <person name="Hasebe M."/>
            <person name="Lucas S."/>
            <person name="Mishler D.B."/>
            <person name="Reski R."/>
            <person name="Grigoriev I."/>
            <person name="Quatrano R.S."/>
            <person name="Boore J.L."/>
        </authorList>
    </citation>
    <scope>NUCLEOTIDE SEQUENCE [LARGE SCALE GENOMIC DNA]</scope>
</reference>
<evidence type="ECO:0000313" key="1">
    <source>
        <dbReference type="EMBL" id="EDQ49207.1"/>
    </source>
</evidence>
<dbReference type="AlphaFoldDB" id="A9U547"/>
<sequence length="152" mass="17848">MRLDLVGQSNEVPKTKASVPFQAVSFSMLFWEKHPFHRKILLKTRILRKHHRLFQFEVEGGRKWDHTELKGRRGEGKRHSKIKILEVGELASSSFERCRIGFIGVGRTLAVVAEIKVDTLECFVKLEKLLRLKFREVERIEYAKYMQNVVLI</sequence>